<feature type="domain" description="Exocyst complex component Sec10-like alpha-helical bundle" evidence="7">
    <location>
        <begin position="157"/>
        <end position="701"/>
    </location>
</feature>
<keyword evidence="3" id="KW-0813">Transport</keyword>
<dbReference type="PANTHER" id="PTHR12100:SF0">
    <property type="entry name" value="EXOCYST COMPLEX COMPONENT 5"/>
    <property type="match status" value="1"/>
</dbReference>
<keyword evidence="10" id="KW-1185">Reference proteome</keyword>
<accession>A0A1J1HPY2</accession>
<dbReference type="InterPro" id="IPR048625">
    <property type="entry name" value="Sec10_N"/>
</dbReference>
<evidence type="ECO:0000256" key="6">
    <source>
        <dbReference type="ARBA" id="ARBA00031471"/>
    </source>
</evidence>
<evidence type="ECO:0000259" key="8">
    <source>
        <dbReference type="Pfam" id="PF20667"/>
    </source>
</evidence>
<evidence type="ECO:0000259" key="7">
    <source>
        <dbReference type="Pfam" id="PF07393"/>
    </source>
</evidence>
<feature type="domain" description="Exocyst complex component Sec10 N-terminal" evidence="8">
    <location>
        <begin position="37"/>
        <end position="151"/>
    </location>
</feature>
<dbReference type="GO" id="GO:0006887">
    <property type="term" value="P:exocytosis"/>
    <property type="evidence" value="ECO:0007669"/>
    <property type="project" value="UniProtKB-KW"/>
</dbReference>
<dbReference type="OrthoDB" id="125856at2759"/>
<protein>
    <recommendedName>
        <fullName evidence="2">Exocyst complex component 5</fullName>
    </recommendedName>
    <alternativeName>
        <fullName evidence="6">Exocyst complex component Sec10</fullName>
    </alternativeName>
</protein>
<dbReference type="Pfam" id="PF20667">
    <property type="entry name" value="Sec10_N"/>
    <property type="match status" value="1"/>
</dbReference>
<dbReference type="Proteomes" id="UP000183832">
    <property type="component" value="Unassembled WGS sequence"/>
</dbReference>
<proteinExistence type="inferred from homology"/>
<dbReference type="InterPro" id="IPR009976">
    <property type="entry name" value="Sec10-like"/>
</dbReference>
<dbReference type="GO" id="GO:0000145">
    <property type="term" value="C:exocyst"/>
    <property type="evidence" value="ECO:0007669"/>
    <property type="project" value="TreeGrafter"/>
</dbReference>
<name>A0A1J1HPY2_9DIPT</name>
<dbReference type="GO" id="GO:0006893">
    <property type="term" value="P:Golgi to plasma membrane transport"/>
    <property type="evidence" value="ECO:0007669"/>
    <property type="project" value="TreeGrafter"/>
</dbReference>
<dbReference type="AlphaFoldDB" id="A0A1J1HPY2"/>
<gene>
    <name evidence="9" type="ORF">CLUMA_CG003752</name>
</gene>
<dbReference type="InterPro" id="IPR048627">
    <property type="entry name" value="Sec10_HB"/>
</dbReference>
<evidence type="ECO:0000256" key="5">
    <source>
        <dbReference type="ARBA" id="ARBA00023054"/>
    </source>
</evidence>
<evidence type="ECO:0000256" key="3">
    <source>
        <dbReference type="ARBA" id="ARBA00022448"/>
    </source>
</evidence>
<evidence type="ECO:0000313" key="10">
    <source>
        <dbReference type="Proteomes" id="UP000183832"/>
    </source>
</evidence>
<dbReference type="PANTHER" id="PTHR12100">
    <property type="entry name" value="SEC10"/>
    <property type="match status" value="1"/>
</dbReference>
<evidence type="ECO:0000256" key="4">
    <source>
        <dbReference type="ARBA" id="ARBA00022483"/>
    </source>
</evidence>
<dbReference type="STRING" id="568069.A0A1J1HPY2"/>
<evidence type="ECO:0000313" key="9">
    <source>
        <dbReference type="EMBL" id="CRK90027.1"/>
    </source>
</evidence>
<keyword evidence="5" id="KW-0175">Coiled coil</keyword>
<dbReference type="Pfam" id="PF07393">
    <property type="entry name" value="Sec10_HB"/>
    <property type="match status" value="1"/>
</dbReference>
<comment type="similarity">
    <text evidence="1">Belongs to the SEC10 family.</text>
</comment>
<sequence length="711" mass="82128">MFSQYMEELEKSPFVVEDFVEKLFWRTNSVNSDNFDPQLLAETFTQTIKDLRILQERQQRKCEKLEVALSDEQKVHAKNIDKLLERHSISVECFHQLDEKINSVAGKIIHLGEQLENVNTPRTRTAEALKLLNFMGEFLVPGPVVNDIFTNKQNLLEAADIIQKLYLVAQDLPAEKFGPTKKKIESKYDEIERNLIEEFAVAQKEDDIEKMKELASIMSQFKGYSQCIDVYIEQSQATSYIRGKDVFETVVPLCRQHYGIIKQVFSSPDQVISKFILNIYQLRIHQFVSTKLTDDSKDDAKYLKTLHYLYLRTMKLSNDLSEFIKDSNDDLLSKLTQNMFSKHLATYIDTELRFFDKTCSMEVRKFYDSKNHQKKQTERFQDLKRDMQAIISARTNINIVQIDNYGGETFLSEELAINLLQESTAAFDRCSVLSKEAETPTNIIKLADILLKHLITEHCDYAVDLGIQSIPIADTKSAPQIYFFDVVQKTNTIIHLMEKTYNASILPYVISTSKYVDCMHKKRFCLESIENKLDNGLDRSLNSICNWMKIYLQSEQKKTDFKPESDIDTVASSACSAVCQHINSCIAKIKKTIDGENLVEVLQELGVRFHRVIYEHLLQYQYNTLGAMVAICDVNEYRKCVRKLGDSLVSQLFDILHALCNLLLVKHENLQEVCSGETLNYLDKSVVMNFIQLRSDYKTIKQVTASLKTYN</sequence>
<evidence type="ECO:0000256" key="2">
    <source>
        <dbReference type="ARBA" id="ARBA00017524"/>
    </source>
</evidence>
<dbReference type="EMBL" id="CVRI01000015">
    <property type="protein sequence ID" value="CRK90027.1"/>
    <property type="molecule type" value="Genomic_DNA"/>
</dbReference>
<evidence type="ECO:0000256" key="1">
    <source>
        <dbReference type="ARBA" id="ARBA00006572"/>
    </source>
</evidence>
<reference evidence="9 10" key="1">
    <citation type="submission" date="2015-04" db="EMBL/GenBank/DDBJ databases">
        <authorList>
            <person name="Syromyatnikov M.Y."/>
            <person name="Popov V.N."/>
        </authorList>
    </citation>
    <scope>NUCLEOTIDE SEQUENCE [LARGE SCALE GENOMIC DNA]</scope>
</reference>
<keyword evidence="4" id="KW-0268">Exocytosis</keyword>
<organism evidence="9 10">
    <name type="scientific">Clunio marinus</name>
    <dbReference type="NCBI Taxonomy" id="568069"/>
    <lineage>
        <taxon>Eukaryota</taxon>
        <taxon>Metazoa</taxon>
        <taxon>Ecdysozoa</taxon>
        <taxon>Arthropoda</taxon>
        <taxon>Hexapoda</taxon>
        <taxon>Insecta</taxon>
        <taxon>Pterygota</taxon>
        <taxon>Neoptera</taxon>
        <taxon>Endopterygota</taxon>
        <taxon>Diptera</taxon>
        <taxon>Nematocera</taxon>
        <taxon>Chironomoidea</taxon>
        <taxon>Chironomidae</taxon>
        <taxon>Clunio</taxon>
    </lineage>
</organism>